<feature type="transmembrane region" description="Helical" evidence="1">
    <location>
        <begin position="108"/>
        <end position="130"/>
    </location>
</feature>
<dbReference type="Proteomes" id="UP001519345">
    <property type="component" value="Unassembled WGS sequence"/>
</dbReference>
<gene>
    <name evidence="2" type="ORF">J2Z83_002755</name>
</gene>
<reference evidence="2 3" key="1">
    <citation type="submission" date="2021-03" db="EMBL/GenBank/DDBJ databases">
        <title>Genomic Encyclopedia of Type Strains, Phase IV (KMG-IV): sequencing the most valuable type-strain genomes for metagenomic binning, comparative biology and taxonomic classification.</title>
        <authorList>
            <person name="Goeker M."/>
        </authorList>
    </citation>
    <scope>NUCLEOTIDE SEQUENCE [LARGE SCALE GENOMIC DNA]</scope>
    <source>
        <strain evidence="2 3">DSM 25609</strain>
    </source>
</reference>
<keyword evidence="1" id="KW-0812">Transmembrane</keyword>
<accession>A0ABS4II45</accession>
<protein>
    <submittedName>
        <fullName evidence="2">Uncharacterized protein</fullName>
    </submittedName>
</protein>
<name>A0ABS4II45_9BACI</name>
<keyword evidence="3" id="KW-1185">Reference proteome</keyword>
<keyword evidence="1" id="KW-0472">Membrane</keyword>
<sequence length="133" mass="15070">MVVDGINNASALASAHRHSNGRRYKRCTRNSGYRLNKKRLSKISNTIILSGSMNSVVRQNVIFSISGYRCTYYYKLPSDDRCTTRSNRTSHHLSYSKRVTIAKIASHLASYFCLFSFITALITPPVMITIPEM</sequence>
<keyword evidence="1" id="KW-1133">Transmembrane helix</keyword>
<organism evidence="2 3">
    <name type="scientific">Virgibacillus natechei</name>
    <dbReference type="NCBI Taxonomy" id="1216297"/>
    <lineage>
        <taxon>Bacteria</taxon>
        <taxon>Bacillati</taxon>
        <taxon>Bacillota</taxon>
        <taxon>Bacilli</taxon>
        <taxon>Bacillales</taxon>
        <taxon>Bacillaceae</taxon>
        <taxon>Virgibacillus</taxon>
    </lineage>
</organism>
<comment type="caution">
    <text evidence="2">The sequence shown here is derived from an EMBL/GenBank/DDBJ whole genome shotgun (WGS) entry which is preliminary data.</text>
</comment>
<dbReference type="EMBL" id="JAGGKX010000015">
    <property type="protein sequence ID" value="MBP1970619.1"/>
    <property type="molecule type" value="Genomic_DNA"/>
</dbReference>
<evidence type="ECO:0000313" key="3">
    <source>
        <dbReference type="Proteomes" id="UP001519345"/>
    </source>
</evidence>
<evidence type="ECO:0000313" key="2">
    <source>
        <dbReference type="EMBL" id="MBP1970619.1"/>
    </source>
</evidence>
<evidence type="ECO:0000256" key="1">
    <source>
        <dbReference type="SAM" id="Phobius"/>
    </source>
</evidence>
<proteinExistence type="predicted"/>